<comment type="caution">
    <text evidence="16">The sequence shown here is derived from an EMBL/GenBank/DDBJ whole genome shotgun (WGS) entry which is preliminary data.</text>
</comment>
<evidence type="ECO:0000256" key="13">
    <source>
        <dbReference type="HAMAP-Rule" id="MF_00384"/>
    </source>
</evidence>
<comment type="catalytic activity">
    <reaction evidence="11 13">
        <text>L-homoserine + ATP = O-phospho-L-homoserine + ADP + H(+)</text>
        <dbReference type="Rhea" id="RHEA:13985"/>
        <dbReference type="ChEBI" id="CHEBI:15378"/>
        <dbReference type="ChEBI" id="CHEBI:30616"/>
        <dbReference type="ChEBI" id="CHEBI:57476"/>
        <dbReference type="ChEBI" id="CHEBI:57590"/>
        <dbReference type="ChEBI" id="CHEBI:456216"/>
        <dbReference type="EC" id="2.7.1.39"/>
    </reaction>
</comment>
<comment type="function">
    <text evidence="12 13">Catalyzes the ATP-dependent phosphorylation of L-homoserine to L-homoserine phosphate.</text>
</comment>
<evidence type="ECO:0000256" key="12">
    <source>
        <dbReference type="ARBA" id="ARBA00049954"/>
    </source>
</evidence>
<dbReference type="PRINTS" id="PR00958">
    <property type="entry name" value="HOMSERKINASE"/>
</dbReference>
<dbReference type="PANTHER" id="PTHR20861">
    <property type="entry name" value="HOMOSERINE/4-DIPHOSPHOCYTIDYL-2-C-METHYL-D-ERYTHRITOL KINASE"/>
    <property type="match status" value="1"/>
</dbReference>
<dbReference type="UniPathway" id="UPA00050">
    <property type="reaction ID" value="UER00064"/>
</dbReference>
<evidence type="ECO:0000259" key="15">
    <source>
        <dbReference type="Pfam" id="PF08544"/>
    </source>
</evidence>
<evidence type="ECO:0000256" key="9">
    <source>
        <dbReference type="ARBA" id="ARBA00022777"/>
    </source>
</evidence>
<dbReference type="SUPFAM" id="SSF54211">
    <property type="entry name" value="Ribosomal protein S5 domain 2-like"/>
    <property type="match status" value="1"/>
</dbReference>
<evidence type="ECO:0000256" key="8">
    <source>
        <dbReference type="ARBA" id="ARBA00022741"/>
    </source>
</evidence>
<dbReference type="EC" id="2.7.1.39" evidence="3 13"/>
<evidence type="ECO:0000313" key="16">
    <source>
        <dbReference type="EMBL" id="RGD75326.1"/>
    </source>
</evidence>
<keyword evidence="5 13" id="KW-0028">Amino-acid biosynthesis</keyword>
<feature type="domain" description="GHMP kinase C-terminal" evidence="15">
    <location>
        <begin position="202"/>
        <end position="255"/>
    </location>
</feature>
<dbReference type="InterPro" id="IPR020568">
    <property type="entry name" value="Ribosomal_Su5_D2-typ_SF"/>
</dbReference>
<dbReference type="GO" id="GO:0009088">
    <property type="term" value="P:threonine biosynthetic process"/>
    <property type="evidence" value="ECO:0007669"/>
    <property type="project" value="UniProtKB-UniRule"/>
</dbReference>
<dbReference type="PIRSF" id="PIRSF000676">
    <property type="entry name" value="Homoser_kin"/>
    <property type="match status" value="1"/>
</dbReference>
<dbReference type="AlphaFoldDB" id="A0A3E3E1V5"/>
<dbReference type="Pfam" id="PF00288">
    <property type="entry name" value="GHMP_kinases_N"/>
    <property type="match status" value="1"/>
</dbReference>
<evidence type="ECO:0000256" key="11">
    <source>
        <dbReference type="ARBA" id="ARBA00049375"/>
    </source>
</evidence>
<evidence type="ECO:0000313" key="17">
    <source>
        <dbReference type="Proteomes" id="UP000261212"/>
    </source>
</evidence>
<dbReference type="NCBIfam" id="TIGR00191">
    <property type="entry name" value="thrB"/>
    <property type="match status" value="1"/>
</dbReference>
<evidence type="ECO:0000256" key="1">
    <source>
        <dbReference type="ARBA" id="ARBA00005015"/>
    </source>
</evidence>
<dbReference type="Proteomes" id="UP000261212">
    <property type="component" value="Unassembled WGS sequence"/>
</dbReference>
<gene>
    <name evidence="13" type="primary">thrB</name>
    <name evidence="16" type="ORF">DW687_03095</name>
</gene>
<dbReference type="Gene3D" id="3.30.70.890">
    <property type="entry name" value="GHMP kinase, C-terminal domain"/>
    <property type="match status" value="1"/>
</dbReference>
<comment type="pathway">
    <text evidence="1 13">Amino-acid biosynthesis; L-threonine biosynthesis; L-threonine from L-aspartate: step 4/5.</text>
</comment>
<dbReference type="InterPro" id="IPR006204">
    <property type="entry name" value="GHMP_kinase_N_dom"/>
</dbReference>
<name>A0A3E3E1V5_9FIRM</name>
<evidence type="ECO:0000259" key="14">
    <source>
        <dbReference type="Pfam" id="PF00288"/>
    </source>
</evidence>
<dbReference type="GO" id="GO:0005524">
    <property type="term" value="F:ATP binding"/>
    <property type="evidence" value="ECO:0007669"/>
    <property type="project" value="UniProtKB-UniRule"/>
</dbReference>
<dbReference type="PANTHER" id="PTHR20861:SF1">
    <property type="entry name" value="HOMOSERINE KINASE"/>
    <property type="match status" value="1"/>
</dbReference>
<keyword evidence="6 13" id="KW-0808">Transferase</keyword>
<feature type="binding site" evidence="13">
    <location>
        <begin position="81"/>
        <end position="91"/>
    </location>
    <ligand>
        <name>ATP</name>
        <dbReference type="ChEBI" id="CHEBI:30616"/>
    </ligand>
</feature>
<dbReference type="InterPro" id="IPR006203">
    <property type="entry name" value="GHMP_knse_ATP-bd_CS"/>
</dbReference>
<evidence type="ECO:0000256" key="7">
    <source>
        <dbReference type="ARBA" id="ARBA00022697"/>
    </source>
</evidence>
<dbReference type="RefSeq" id="WP_007050065.1">
    <property type="nucleotide sequence ID" value="NZ_CABKNJ010000001.1"/>
</dbReference>
<comment type="subcellular location">
    <subcellularLocation>
        <location evidence="13">Cytoplasm</location>
    </subcellularLocation>
</comment>
<dbReference type="EMBL" id="QUSM01000002">
    <property type="protein sequence ID" value="RGD75326.1"/>
    <property type="molecule type" value="Genomic_DNA"/>
</dbReference>
<accession>A0A3E3E1V5</accession>
<keyword evidence="7 13" id="KW-0791">Threonine biosynthesis</keyword>
<evidence type="ECO:0000256" key="5">
    <source>
        <dbReference type="ARBA" id="ARBA00022605"/>
    </source>
</evidence>
<reference evidence="16 17" key="1">
    <citation type="submission" date="2018-08" db="EMBL/GenBank/DDBJ databases">
        <title>A genome reference for cultivated species of the human gut microbiota.</title>
        <authorList>
            <person name="Zou Y."/>
            <person name="Xue W."/>
            <person name="Luo G."/>
        </authorList>
    </citation>
    <scope>NUCLEOTIDE SEQUENCE [LARGE SCALE GENOMIC DNA]</scope>
    <source>
        <strain evidence="16 17">AM25-6</strain>
    </source>
</reference>
<proteinExistence type="inferred from homology"/>
<keyword evidence="8 13" id="KW-0547">Nucleotide-binding</keyword>
<feature type="domain" description="GHMP kinase N-terminal" evidence="14">
    <location>
        <begin position="63"/>
        <end position="134"/>
    </location>
</feature>
<dbReference type="Gene3D" id="3.30.230.10">
    <property type="match status" value="1"/>
</dbReference>
<evidence type="ECO:0000256" key="4">
    <source>
        <dbReference type="ARBA" id="ARBA00017858"/>
    </source>
</evidence>
<comment type="similarity">
    <text evidence="2 13">Belongs to the GHMP kinase family. Homoserine kinase subfamily.</text>
</comment>
<protein>
    <recommendedName>
        <fullName evidence="4 13">Homoserine kinase</fullName>
        <shortName evidence="13">HK</shortName>
        <shortName evidence="13">HSK</shortName>
        <ecNumber evidence="3 13">2.7.1.39</ecNumber>
    </recommendedName>
</protein>
<evidence type="ECO:0000256" key="3">
    <source>
        <dbReference type="ARBA" id="ARBA00012078"/>
    </source>
</evidence>
<dbReference type="InterPro" id="IPR000870">
    <property type="entry name" value="Homoserine_kinase"/>
</dbReference>
<dbReference type="SUPFAM" id="SSF55060">
    <property type="entry name" value="GHMP Kinase, C-terminal domain"/>
    <property type="match status" value="1"/>
</dbReference>
<dbReference type="GO" id="GO:0004413">
    <property type="term" value="F:homoserine kinase activity"/>
    <property type="evidence" value="ECO:0007669"/>
    <property type="project" value="UniProtKB-UniRule"/>
</dbReference>
<dbReference type="GeneID" id="98000392"/>
<keyword evidence="9 13" id="KW-0418">Kinase</keyword>
<dbReference type="InterPro" id="IPR013750">
    <property type="entry name" value="GHMP_kinase_C_dom"/>
</dbReference>
<dbReference type="InterPro" id="IPR036554">
    <property type="entry name" value="GHMP_kinase_C_sf"/>
</dbReference>
<evidence type="ECO:0000256" key="2">
    <source>
        <dbReference type="ARBA" id="ARBA00007370"/>
    </source>
</evidence>
<sequence>MFEIKAPATSANLCCGFDTFGLAVTLYNTFKVEKCDKFIFDGKEEDINNTNNLILTSMLTTCRFLNKKPIGVKVEVKSDVPSTRGLGSSATCVVAGIIMAYKVLNIEVDIDDVFNIASSIEGHPDNVAPCIFGGTTLSYKEDTEFKYYKIHTNKKYRICAFIPRFKLSTKKARNVLPDKYSREDVVFNIQRASLLPLSLERGDSEFVKDALQDRIHEPYRKELINGYDDIVNLTKKYGFVGTYLSGAGPTIMGVYEGNINLRKLDYDIKKLKDKYDLYPLKIDFDGVKY</sequence>
<evidence type="ECO:0000256" key="10">
    <source>
        <dbReference type="ARBA" id="ARBA00022840"/>
    </source>
</evidence>
<evidence type="ECO:0000256" key="6">
    <source>
        <dbReference type="ARBA" id="ARBA00022679"/>
    </source>
</evidence>
<organism evidence="16 17">
    <name type="scientific">Anaerofustis stercorihominis</name>
    <dbReference type="NCBI Taxonomy" id="214853"/>
    <lineage>
        <taxon>Bacteria</taxon>
        <taxon>Bacillati</taxon>
        <taxon>Bacillota</taxon>
        <taxon>Clostridia</taxon>
        <taxon>Eubacteriales</taxon>
        <taxon>Eubacteriaceae</taxon>
        <taxon>Anaerofustis</taxon>
    </lineage>
</organism>
<keyword evidence="10 13" id="KW-0067">ATP-binding</keyword>
<dbReference type="Pfam" id="PF08544">
    <property type="entry name" value="GHMP_kinases_C"/>
    <property type="match status" value="1"/>
</dbReference>
<dbReference type="PROSITE" id="PS00627">
    <property type="entry name" value="GHMP_KINASES_ATP"/>
    <property type="match status" value="1"/>
</dbReference>
<dbReference type="HAMAP" id="MF_00384">
    <property type="entry name" value="Homoser_kinase"/>
    <property type="match status" value="1"/>
</dbReference>
<dbReference type="GO" id="GO:0005737">
    <property type="term" value="C:cytoplasm"/>
    <property type="evidence" value="ECO:0007669"/>
    <property type="project" value="UniProtKB-SubCell"/>
</dbReference>
<dbReference type="InterPro" id="IPR014721">
    <property type="entry name" value="Ribsml_uS5_D2-typ_fold_subgr"/>
</dbReference>
<keyword evidence="13" id="KW-0963">Cytoplasm</keyword>